<comment type="caution">
    <text evidence="3">The sequence shown here is derived from an EMBL/GenBank/DDBJ whole genome shotgun (WGS) entry which is preliminary data.</text>
</comment>
<dbReference type="Proteomes" id="UP000621799">
    <property type="component" value="Unassembled WGS sequence"/>
</dbReference>
<accession>A0A928VZU2</accession>
<dbReference type="InterPro" id="IPR011050">
    <property type="entry name" value="Pectin_lyase_fold/virulence"/>
</dbReference>
<dbReference type="AlphaFoldDB" id="A0A928VZU2"/>
<evidence type="ECO:0000313" key="4">
    <source>
        <dbReference type="Proteomes" id="UP000621799"/>
    </source>
</evidence>
<dbReference type="SUPFAM" id="SSF51126">
    <property type="entry name" value="Pectin lyase-like"/>
    <property type="match status" value="4"/>
</dbReference>
<feature type="domain" description="Filamentous haemagglutinin FhaB/tRNA nuclease CdiA-like TPS" evidence="2">
    <location>
        <begin position="32"/>
        <end position="143"/>
    </location>
</feature>
<name>A0A928VZU2_9CYAN</name>
<proteinExistence type="predicted"/>
<organism evidence="3 4">
    <name type="scientific">Zarconia navalis LEGE 11467</name>
    <dbReference type="NCBI Taxonomy" id="1828826"/>
    <lineage>
        <taxon>Bacteria</taxon>
        <taxon>Bacillati</taxon>
        <taxon>Cyanobacteriota</taxon>
        <taxon>Cyanophyceae</taxon>
        <taxon>Oscillatoriophycideae</taxon>
        <taxon>Oscillatoriales</taxon>
        <taxon>Oscillatoriales incertae sedis</taxon>
        <taxon>Zarconia</taxon>
        <taxon>Zarconia navalis</taxon>
    </lineage>
</organism>
<dbReference type="Gene3D" id="2.160.20.10">
    <property type="entry name" value="Single-stranded right-handed beta-helix, Pectin lyase-like"/>
    <property type="match status" value="3"/>
</dbReference>
<protein>
    <submittedName>
        <fullName evidence="3">S-layer family protein</fullName>
    </submittedName>
</protein>
<dbReference type="InterPro" id="IPR008638">
    <property type="entry name" value="FhaB/CdiA-like_TPS"/>
</dbReference>
<sequence length="884" mass="89376">MSKANSPSWLVSVAVCTLATVATPANAQITPDATLPNNSVVLPNGNVLTIEGGTQAGGNLFHSFSDFSIPTGSEAFFNNAISIDNIITRVTGGNLSDIDGLIRANGGANLFLINPNGIQFGPNASLNIGGSFLGSTAESVLFEDGSFYSASEPNAPPLLSVNIPIGLQMGQNPSAIQVRGNGHNIVLNPITFIPIRANRPEGLQVNSGETLALVGGDILVEGGNLTASQGRVELGSVAESGTVSLIRVTDGFTLNYEEINRFGNLDFTQASSVDVSGEGSGNIHFQAGNISIFDTSTIISNVLGSEDGGNIVIRASESVEIIGTDTGFYPSSFFNQAEVGTTGNSGDLSIQTERFRIANNALITNGQAGSGSGGDLTVTVDEFEIVGISNSLFISGLLILSASESNSGDLNLNARSLRVANGGAIANSSGGDGDAGNLNINVAGTLAVDGERLENPSSIASQAAILNSDGSFGFVSGAGNGGEININARNLQITNGAAISGSTLGIGDAGNININVTETLVIDGEGIFPSLINSQVGIIDRQGDAIDGTQLTGNGGNITIDTQNLQLSNGGIITGSTLGAGDAGNLNINVTDTLSIDGADGVGILASSIGSQVGGFDFNGNPIEAMGNGGNIIVNAQNLTLANTGLIIASTFTNGNAGSIDLNVANTLLLTSQSRIDSISNRNASGFGGTIAIQTGLLELIDSQISASSQSDFAAGSVDITAERLNLVDGTTISVSGTSIGDAGNLSIEADEIEIDRQSSFQANVAAGNQGNINLTSDLLLLRNNSSIISNASDLAIGGNINLDTVNLVALENSDISANAEQSFGGQVNIAADGIFGTQFRDAPTPESDITATSALGAEFSGAVQIQTPVVDPASGLVALDGNT</sequence>
<feature type="non-terminal residue" evidence="3">
    <location>
        <position position="884"/>
    </location>
</feature>
<evidence type="ECO:0000313" key="3">
    <source>
        <dbReference type="EMBL" id="MBE9041882.1"/>
    </source>
</evidence>
<keyword evidence="4" id="KW-1185">Reference proteome</keyword>
<reference evidence="3" key="1">
    <citation type="submission" date="2020-10" db="EMBL/GenBank/DDBJ databases">
        <authorList>
            <person name="Castelo-Branco R."/>
            <person name="Eusebio N."/>
            <person name="Adriana R."/>
            <person name="Vieira A."/>
            <person name="Brugerolle De Fraissinette N."/>
            <person name="Rezende De Castro R."/>
            <person name="Schneider M.P."/>
            <person name="Vasconcelos V."/>
            <person name="Leao P.N."/>
        </authorList>
    </citation>
    <scope>NUCLEOTIDE SEQUENCE</scope>
    <source>
        <strain evidence="3">LEGE 11467</strain>
    </source>
</reference>
<evidence type="ECO:0000256" key="1">
    <source>
        <dbReference type="SAM" id="SignalP"/>
    </source>
</evidence>
<keyword evidence="1" id="KW-0732">Signal</keyword>
<dbReference type="NCBIfam" id="TIGR01901">
    <property type="entry name" value="adhes_NPXG"/>
    <property type="match status" value="1"/>
</dbReference>
<dbReference type="SMART" id="SM00912">
    <property type="entry name" value="Haemagg_act"/>
    <property type="match status" value="1"/>
</dbReference>
<gene>
    <name evidence="3" type="ORF">IQ235_13945</name>
</gene>
<dbReference type="RefSeq" id="WP_264322073.1">
    <property type="nucleotide sequence ID" value="NZ_JADEXN010000260.1"/>
</dbReference>
<feature type="signal peptide" evidence="1">
    <location>
        <begin position="1"/>
        <end position="27"/>
    </location>
</feature>
<dbReference type="EMBL" id="JADEXN010000260">
    <property type="protein sequence ID" value="MBE9041882.1"/>
    <property type="molecule type" value="Genomic_DNA"/>
</dbReference>
<dbReference type="InterPro" id="IPR012334">
    <property type="entry name" value="Pectin_lyas_fold"/>
</dbReference>
<dbReference type="Pfam" id="PF05860">
    <property type="entry name" value="TPS"/>
    <property type="match status" value="1"/>
</dbReference>
<feature type="chain" id="PRO_5036958439" evidence="1">
    <location>
        <begin position="28"/>
        <end position="884"/>
    </location>
</feature>
<evidence type="ECO:0000259" key="2">
    <source>
        <dbReference type="SMART" id="SM00912"/>
    </source>
</evidence>